<sequence length="52" mass="5537">MKTTIGLDEMKNVRGGVAPIVLGILLVVSWSFAIAFIVAWLTTFNKAGVSIS</sequence>
<dbReference type="Proteomes" id="UP000278334">
    <property type="component" value="Chromosome"/>
</dbReference>
<keyword evidence="1" id="KW-0812">Transmembrane</keyword>
<gene>
    <name evidence="2" type="ORF">MS2017_0354</name>
    <name evidence="3" type="ORF">THERMOS_1509</name>
</gene>
<accession>A0A3G3IJR7</accession>
<dbReference type="AlphaFoldDB" id="A0A3G3IJR7"/>
<dbReference type="EMBL" id="CAESAQ020000076">
    <property type="protein sequence ID" value="CAB5502029.1"/>
    <property type="molecule type" value="Genomic_DNA"/>
</dbReference>
<reference evidence="2 4" key="1">
    <citation type="submission" date="2017-11" db="EMBL/GenBank/DDBJ databases">
        <title>Genome sequence of the bacterial symbiont EPR9N from a vent mussel Bathymodiolus thermophilus.</title>
        <authorList>
            <person name="Won Y.-J."/>
        </authorList>
    </citation>
    <scope>NUCLEOTIDE SEQUENCE [LARGE SCALE GENOMIC DNA]</scope>
    <source>
        <strain evidence="2 4">EPR9N</strain>
    </source>
</reference>
<reference evidence="3 5" key="2">
    <citation type="submission" date="2020-05" db="EMBL/GenBank/DDBJ databases">
        <authorList>
            <person name="Petersen J."/>
            <person name="Sayavedra L."/>
        </authorList>
    </citation>
    <scope>NUCLEOTIDE SEQUENCE [LARGE SCALE GENOMIC DNA]</scope>
    <source>
        <strain evidence="3">B thermophilus SOXS</strain>
    </source>
</reference>
<keyword evidence="1" id="KW-1133">Transmembrane helix</keyword>
<proteinExistence type="predicted"/>
<evidence type="ECO:0000313" key="2">
    <source>
        <dbReference type="EMBL" id="AYQ56100.1"/>
    </source>
</evidence>
<keyword evidence="1" id="KW-0472">Membrane</keyword>
<evidence type="ECO:0000313" key="5">
    <source>
        <dbReference type="Proteomes" id="UP000643672"/>
    </source>
</evidence>
<evidence type="ECO:0000313" key="4">
    <source>
        <dbReference type="Proteomes" id="UP000278334"/>
    </source>
</evidence>
<evidence type="ECO:0000256" key="1">
    <source>
        <dbReference type="SAM" id="Phobius"/>
    </source>
</evidence>
<dbReference type="Proteomes" id="UP000643672">
    <property type="component" value="Unassembled WGS sequence"/>
</dbReference>
<dbReference type="RefSeq" id="WP_158009393.1">
    <property type="nucleotide sequence ID" value="NZ_CAESAQ020000076.1"/>
</dbReference>
<evidence type="ECO:0000313" key="3">
    <source>
        <dbReference type="EMBL" id="CAB5502029.1"/>
    </source>
</evidence>
<dbReference type="KEGG" id="bthg:MS2017_0354"/>
<name>A0A3G3IJR7_9GAMM</name>
<protein>
    <submittedName>
        <fullName evidence="2">Uncharacterized protein</fullName>
    </submittedName>
</protein>
<keyword evidence="5" id="KW-1185">Reference proteome</keyword>
<feature type="transmembrane region" description="Helical" evidence="1">
    <location>
        <begin position="20"/>
        <end position="42"/>
    </location>
</feature>
<dbReference type="EMBL" id="CP024634">
    <property type="protein sequence ID" value="AYQ56100.1"/>
    <property type="molecule type" value="Genomic_DNA"/>
</dbReference>
<organism evidence="2 4">
    <name type="scientific">Bathymodiolus thermophilus thioautotrophic gill symbiont</name>
    <dbReference type="NCBI Taxonomy" id="2360"/>
    <lineage>
        <taxon>Bacteria</taxon>
        <taxon>Pseudomonadati</taxon>
        <taxon>Pseudomonadota</taxon>
        <taxon>Gammaproteobacteria</taxon>
        <taxon>sulfur-oxidizing symbionts</taxon>
    </lineage>
</organism>